<protein>
    <submittedName>
        <fullName evidence="6">GMC family oxidoreductase N-terminal domain-containing protein</fullName>
    </submittedName>
</protein>
<dbReference type="PRINTS" id="PR00411">
    <property type="entry name" value="PNDRDTASEI"/>
</dbReference>
<name>A0ABU8XEQ8_9BURK</name>
<evidence type="ECO:0000313" key="7">
    <source>
        <dbReference type="Proteomes" id="UP001367030"/>
    </source>
</evidence>
<comment type="cofactor">
    <cofactor evidence="1">
        <name>FAD</name>
        <dbReference type="ChEBI" id="CHEBI:57692"/>
    </cofactor>
</comment>
<evidence type="ECO:0000313" key="6">
    <source>
        <dbReference type="EMBL" id="MEJ8858179.1"/>
    </source>
</evidence>
<dbReference type="SUPFAM" id="SSF51905">
    <property type="entry name" value="FAD/NAD(P)-binding domain"/>
    <property type="match status" value="1"/>
</dbReference>
<feature type="domain" description="Glucose-methanol-choline oxidoreductase N-terminal" evidence="5">
    <location>
        <begin position="255"/>
        <end position="269"/>
    </location>
</feature>
<dbReference type="InterPro" id="IPR012132">
    <property type="entry name" value="GMC_OxRdtase"/>
</dbReference>
<dbReference type="Proteomes" id="UP001367030">
    <property type="component" value="Unassembled WGS sequence"/>
</dbReference>
<dbReference type="Gene3D" id="3.30.560.10">
    <property type="entry name" value="Glucose Oxidase, domain 3"/>
    <property type="match status" value="1"/>
</dbReference>
<dbReference type="SUPFAM" id="SSF54373">
    <property type="entry name" value="FAD-linked reductases, C-terminal domain"/>
    <property type="match status" value="1"/>
</dbReference>
<evidence type="ECO:0000259" key="5">
    <source>
        <dbReference type="PROSITE" id="PS00624"/>
    </source>
</evidence>
<dbReference type="PROSITE" id="PS00624">
    <property type="entry name" value="GMC_OXRED_2"/>
    <property type="match status" value="1"/>
</dbReference>
<comment type="similarity">
    <text evidence="2">Belongs to the GMC oxidoreductase family.</text>
</comment>
<dbReference type="Pfam" id="PF00732">
    <property type="entry name" value="GMC_oxred_N"/>
    <property type="match status" value="1"/>
</dbReference>
<dbReference type="EMBL" id="JBBKZS010000015">
    <property type="protein sequence ID" value="MEJ8858179.1"/>
    <property type="molecule type" value="Genomic_DNA"/>
</dbReference>
<evidence type="ECO:0000256" key="2">
    <source>
        <dbReference type="ARBA" id="ARBA00010790"/>
    </source>
</evidence>
<evidence type="ECO:0000256" key="3">
    <source>
        <dbReference type="ARBA" id="ARBA00022630"/>
    </source>
</evidence>
<organism evidence="6 7">
    <name type="scientific">Variovorax robiniae</name>
    <dbReference type="NCBI Taxonomy" id="1836199"/>
    <lineage>
        <taxon>Bacteria</taxon>
        <taxon>Pseudomonadati</taxon>
        <taxon>Pseudomonadota</taxon>
        <taxon>Betaproteobacteria</taxon>
        <taxon>Burkholderiales</taxon>
        <taxon>Comamonadaceae</taxon>
        <taxon>Variovorax</taxon>
    </lineage>
</organism>
<evidence type="ECO:0000256" key="4">
    <source>
        <dbReference type="ARBA" id="ARBA00022827"/>
    </source>
</evidence>
<keyword evidence="3" id="KW-0285">Flavoprotein</keyword>
<dbReference type="Gene3D" id="3.50.50.60">
    <property type="entry name" value="FAD/NAD(P)-binding domain"/>
    <property type="match status" value="1"/>
</dbReference>
<keyword evidence="4" id="KW-0274">FAD</keyword>
<proteinExistence type="inferred from homology"/>
<dbReference type="PIRSF" id="PIRSF000137">
    <property type="entry name" value="Alcohol_oxidase"/>
    <property type="match status" value="1"/>
</dbReference>
<dbReference type="InterPro" id="IPR036188">
    <property type="entry name" value="FAD/NAD-bd_sf"/>
</dbReference>
<dbReference type="RefSeq" id="WP_340338244.1">
    <property type="nucleotide sequence ID" value="NZ_JBBKZS010000015.1"/>
</dbReference>
<dbReference type="PANTHER" id="PTHR11552">
    <property type="entry name" value="GLUCOSE-METHANOL-CHOLINE GMC OXIDOREDUCTASE"/>
    <property type="match status" value="1"/>
</dbReference>
<dbReference type="Pfam" id="PF05199">
    <property type="entry name" value="GMC_oxred_C"/>
    <property type="match status" value="1"/>
</dbReference>
<dbReference type="InterPro" id="IPR007867">
    <property type="entry name" value="GMC_OxRtase_C"/>
</dbReference>
<evidence type="ECO:0000256" key="1">
    <source>
        <dbReference type="ARBA" id="ARBA00001974"/>
    </source>
</evidence>
<dbReference type="InterPro" id="IPR000172">
    <property type="entry name" value="GMC_OxRdtase_N"/>
</dbReference>
<gene>
    <name evidence="6" type="ORF">WKW79_26670</name>
</gene>
<comment type="caution">
    <text evidence="6">The sequence shown here is derived from an EMBL/GenBank/DDBJ whole genome shotgun (WGS) entry which is preliminary data.</text>
</comment>
<keyword evidence="7" id="KW-1185">Reference proteome</keyword>
<reference evidence="6 7" key="1">
    <citation type="submission" date="2024-03" db="EMBL/GenBank/DDBJ databases">
        <title>Novel species of the genus Variovorax.</title>
        <authorList>
            <person name="Liu Q."/>
            <person name="Xin Y.-H."/>
        </authorList>
    </citation>
    <scope>NUCLEOTIDE SEQUENCE [LARGE SCALE GENOMIC DNA]</scope>
    <source>
        <strain evidence="6 7">KACC 18901</strain>
    </source>
</reference>
<accession>A0ABU8XEQ8</accession>
<sequence>MNTDTYDYIVVGAGSGGAAAAARLSESGKHSVLLLEAGPPDKNIWTRIPLGVAKVLEQAKVTRSFFTEPDPNMDNRKIYWPRGWVVGGSSTVNGMIWVHGTPREYDLWAEDGCPGWAYKDLQPWFKKIESFQGGDDATRGRKGPVTITEYKPVDGMPDAFLDSIQQAGIAPRVKDYNARGFGGSYLQFNTRNGVRCNTRMAYLDEATQRPNLTLLTGAMVGRVVIENKRAVGVAAKVDGKDVQFKARREVILSGGAFNSPQLLELSGIGRRDVLAAAGVPLLHELQMVGENLSEHVYSPLMYRSRAEVSWNSGLGSPMGQAKLGLQWLTTRKGPMATSSITAQAFVPLTPDRKDAEIKLQVQQLSISNNRGAGKLKPDTFPGVTLASFQIRPRSRGSCHIASSNPTADPILFSRHFTHDDDIHHCLTALRMSRRIAETGPMARLLEEEVRPGGKAASDEDLIAYLRATGATAWHPLGTCRIGSDASQSVVDPQLRVHGIQGLRIADASVMPTIASTNTNAISIAIGERVADFIQRGA</sequence>
<dbReference type="PANTHER" id="PTHR11552:SF147">
    <property type="entry name" value="CHOLINE DEHYDROGENASE, MITOCHONDRIAL"/>
    <property type="match status" value="1"/>
</dbReference>